<gene>
    <name evidence="3" type="ORF">GA0070624_3435</name>
</gene>
<feature type="compositionally biased region" description="Low complexity" evidence="1">
    <location>
        <begin position="22"/>
        <end position="35"/>
    </location>
</feature>
<keyword evidence="4" id="KW-1185">Reference proteome</keyword>
<sequence length="159" mass="16862">MGGSCGVRGVRPQASESQVTEAPSESPSASPAVKPSPHRTPGPVQLIAGLHSTVAGLVLDGQLAPDDGEELTKRLREAAEKLAAGEVDKAREELAEFGEKVANLRKKNKLTGAGYRLSPLGWRNSRRSCPAADSSAWPIDGPDTPGDCFVRRLSGHRDW</sequence>
<dbReference type="RefSeq" id="WP_425413509.1">
    <property type="nucleotide sequence ID" value="NZ_FMHV01000002.1"/>
</dbReference>
<protein>
    <recommendedName>
        <fullName evidence="2">FIMAH domain-containing protein</fullName>
    </recommendedName>
</protein>
<reference evidence="4" key="1">
    <citation type="submission" date="2016-06" db="EMBL/GenBank/DDBJ databases">
        <authorList>
            <person name="Varghese N."/>
            <person name="Submissions Spin"/>
        </authorList>
    </citation>
    <scope>NUCLEOTIDE SEQUENCE [LARGE SCALE GENOMIC DNA]</scope>
    <source>
        <strain evidence="4">DSM 45431</strain>
    </source>
</reference>
<evidence type="ECO:0000256" key="1">
    <source>
        <dbReference type="SAM" id="MobiDB-lite"/>
    </source>
</evidence>
<evidence type="ECO:0000313" key="4">
    <source>
        <dbReference type="Proteomes" id="UP000199413"/>
    </source>
</evidence>
<dbReference type="EMBL" id="FMHV01000002">
    <property type="protein sequence ID" value="SCL27111.1"/>
    <property type="molecule type" value="Genomic_DNA"/>
</dbReference>
<dbReference type="Pfam" id="PF22888">
    <property type="entry name" value="FIMAH"/>
    <property type="match status" value="1"/>
</dbReference>
<evidence type="ECO:0000313" key="3">
    <source>
        <dbReference type="EMBL" id="SCL27111.1"/>
    </source>
</evidence>
<feature type="region of interest" description="Disordered" evidence="1">
    <location>
        <begin position="1"/>
        <end position="44"/>
    </location>
</feature>
<dbReference type="Proteomes" id="UP000199413">
    <property type="component" value="Unassembled WGS sequence"/>
</dbReference>
<organism evidence="3 4">
    <name type="scientific">Micromonospora rhizosphaerae</name>
    <dbReference type="NCBI Taxonomy" id="568872"/>
    <lineage>
        <taxon>Bacteria</taxon>
        <taxon>Bacillati</taxon>
        <taxon>Actinomycetota</taxon>
        <taxon>Actinomycetes</taxon>
        <taxon>Micromonosporales</taxon>
        <taxon>Micromonosporaceae</taxon>
        <taxon>Micromonospora</taxon>
    </lineage>
</organism>
<dbReference type="AlphaFoldDB" id="A0A1C6SCB5"/>
<proteinExistence type="predicted"/>
<evidence type="ECO:0000259" key="2">
    <source>
        <dbReference type="Pfam" id="PF22888"/>
    </source>
</evidence>
<dbReference type="InterPro" id="IPR054470">
    <property type="entry name" value="FIMAH_dom"/>
</dbReference>
<name>A0A1C6SCB5_9ACTN</name>
<accession>A0A1C6SCB5</accession>
<feature type="domain" description="FIMAH" evidence="2">
    <location>
        <begin position="47"/>
        <end position="115"/>
    </location>
</feature>